<evidence type="ECO:0000313" key="4">
    <source>
        <dbReference type="Proteomes" id="UP001221142"/>
    </source>
</evidence>
<evidence type="ECO:0000259" key="2">
    <source>
        <dbReference type="PROSITE" id="PS50222"/>
    </source>
</evidence>
<dbReference type="InterPro" id="IPR002048">
    <property type="entry name" value="EF_hand_dom"/>
</dbReference>
<dbReference type="EMBL" id="JARKIF010000020">
    <property type="protein sequence ID" value="KAJ7617951.1"/>
    <property type="molecule type" value="Genomic_DNA"/>
</dbReference>
<protein>
    <recommendedName>
        <fullName evidence="2">EF-hand domain-containing protein</fullName>
    </recommendedName>
</protein>
<gene>
    <name evidence="3" type="ORF">FB45DRAFT_932998</name>
</gene>
<organism evidence="3 4">
    <name type="scientific">Roridomyces roridus</name>
    <dbReference type="NCBI Taxonomy" id="1738132"/>
    <lineage>
        <taxon>Eukaryota</taxon>
        <taxon>Fungi</taxon>
        <taxon>Dikarya</taxon>
        <taxon>Basidiomycota</taxon>
        <taxon>Agaricomycotina</taxon>
        <taxon>Agaricomycetes</taxon>
        <taxon>Agaricomycetidae</taxon>
        <taxon>Agaricales</taxon>
        <taxon>Marasmiineae</taxon>
        <taxon>Mycenaceae</taxon>
        <taxon>Roridomyces</taxon>
    </lineage>
</organism>
<feature type="region of interest" description="Disordered" evidence="1">
    <location>
        <begin position="1112"/>
        <end position="1134"/>
    </location>
</feature>
<dbReference type="PROSITE" id="PS50222">
    <property type="entry name" value="EF_HAND_2"/>
    <property type="match status" value="1"/>
</dbReference>
<dbReference type="Proteomes" id="UP001221142">
    <property type="component" value="Unassembled WGS sequence"/>
</dbReference>
<reference evidence="3" key="1">
    <citation type="submission" date="2023-03" db="EMBL/GenBank/DDBJ databases">
        <title>Massive genome expansion in bonnet fungi (Mycena s.s.) driven by repeated elements and novel gene families across ecological guilds.</title>
        <authorList>
            <consortium name="Lawrence Berkeley National Laboratory"/>
            <person name="Harder C.B."/>
            <person name="Miyauchi S."/>
            <person name="Viragh M."/>
            <person name="Kuo A."/>
            <person name="Thoen E."/>
            <person name="Andreopoulos B."/>
            <person name="Lu D."/>
            <person name="Skrede I."/>
            <person name="Drula E."/>
            <person name="Henrissat B."/>
            <person name="Morin E."/>
            <person name="Kohler A."/>
            <person name="Barry K."/>
            <person name="LaButti K."/>
            <person name="Morin E."/>
            <person name="Salamov A."/>
            <person name="Lipzen A."/>
            <person name="Mereny Z."/>
            <person name="Hegedus B."/>
            <person name="Baldrian P."/>
            <person name="Stursova M."/>
            <person name="Weitz H."/>
            <person name="Taylor A."/>
            <person name="Grigoriev I.V."/>
            <person name="Nagy L.G."/>
            <person name="Martin F."/>
            <person name="Kauserud H."/>
        </authorList>
    </citation>
    <scope>NUCLEOTIDE SEQUENCE</scope>
    <source>
        <strain evidence="3">9284</strain>
    </source>
</reference>
<name>A0AAD7BE92_9AGAR</name>
<feature type="compositionally biased region" description="Acidic residues" evidence="1">
    <location>
        <begin position="876"/>
        <end position="894"/>
    </location>
</feature>
<feature type="compositionally biased region" description="Basic and acidic residues" evidence="1">
    <location>
        <begin position="1112"/>
        <end position="1123"/>
    </location>
</feature>
<accession>A0AAD7BE92</accession>
<evidence type="ECO:0000256" key="1">
    <source>
        <dbReference type="SAM" id="MobiDB-lite"/>
    </source>
</evidence>
<evidence type="ECO:0000313" key="3">
    <source>
        <dbReference type="EMBL" id="KAJ7617951.1"/>
    </source>
</evidence>
<dbReference type="AlphaFoldDB" id="A0AAD7BE92"/>
<proteinExistence type="predicted"/>
<dbReference type="GO" id="GO:0005509">
    <property type="term" value="F:calcium ion binding"/>
    <property type="evidence" value="ECO:0007669"/>
    <property type="project" value="InterPro"/>
</dbReference>
<keyword evidence="4" id="KW-1185">Reference proteome</keyword>
<dbReference type="SUPFAM" id="SSF57850">
    <property type="entry name" value="RING/U-box"/>
    <property type="match status" value="1"/>
</dbReference>
<feature type="domain" description="EF-hand" evidence="2">
    <location>
        <begin position="475"/>
        <end position="510"/>
    </location>
</feature>
<sequence>MHLDLVAINSRGIGRCSEIAALLRIPYSPCGSALIHPPMSSPRPPTIQVDDDFLNSSYQSAFRSVEVSESQRRIDNLEDRLSVQISKGDEAYQAVNDFYVANAAALGAAGSALASVANLDVKSIENTISTFVETSAVVMKGLDALGQLHPFVGVVVLAFKLVITLDITRRQNNKKVLAVKIQMQELMCILFQLRHMRDPEEKGPDGTTLSDRFASLMQAIAKDITACGSACDVYMKKSFLAKTLKSKIYESRLAGYVTLFATHKRDIEFALSMHTALGVDLVNKKLDGQDEHFQVIEETMEAIFRKLDTPRERDVQKIIDDNGGPKACCDNDSTLQELVLKSGEGGDIASARRLVAKELSEDVDELFRRNGELFDRKLEAQNKQLADTISVTGEHIITVLSGGAHDKILDPDMQAIWKDQGWRSSVKARHFVLALNDYYTDELSKLDHAKAAPTPTSPVFSDAGAMDDRWALAYINVTHLQHILEAVDDDGTGYVSIKEANDFATSRPEGWSLLSWVAFWAAGWHATVTWYKNRIYVLLNAMLSLVRRVKSGNRQAADKYLYGSAMARVELLLRSTRSAPETAYDDLRLTKVADDFQEAEEKKLKDKLEGLVYELDDVDTIRLLTGPRRIERYLFPLLHLLLRRHYDIIRLAHLHILHDSEWDVMSASLTAVFKAVDERVANIEAIFKATSADVHDRLRHFAFGMFALSYGNPEPVPKNNSLCTFEVEDGYDEEDEDIGPESDDDEAKTKSVLAKTNAGILRHPMQDAPQGMYDFETRHPIPSTTDPLDGVWVGQIQVKEKEKDVMVYEGTITMVLSRVGDTLKGGAENYLGVLGVTGTVDGKKVAFKITWPDGFAVQCTGSYSEERDMIVGEWVDADDEDRDSDSESGSDSDSDSANSATEDVATTTWPVIFTRVPAEVFRFRYTEAQFATNRVQARWGFAVAAVVEQVRRDSCSWAFLKKRFTERRRYMELETRDIATWGKYSPWRALTPDERSELYRLRADLCSCDGRFYRALTWFEMRKAIDFESTCDFCHRNIRETWLFCLQCMEPQYKDNIDLCVQCIDKPATRDQFVHAPSHVLVKVRRRLHDGEFAQVIPKATAIAARVKESFDPGEDKANDQGRHAGSTSKDSGPQVCCCCGKGVSCPCWVCVTCRVKYAYVCVECEEKGMSALASGTSPAHTLDHPLVRILDSTPIPEPASTDSRLAELETKMAGLDTRLVGLDSRIVALEDKLDQRFGAFEALLQGMLEKFTSE</sequence>
<feature type="region of interest" description="Disordered" evidence="1">
    <location>
        <begin position="876"/>
        <end position="902"/>
    </location>
</feature>
<comment type="caution">
    <text evidence="3">The sequence shown here is derived from an EMBL/GenBank/DDBJ whole genome shotgun (WGS) entry which is preliminary data.</text>
</comment>